<evidence type="ECO:0000256" key="3">
    <source>
        <dbReference type="ARBA" id="ARBA00022553"/>
    </source>
</evidence>
<reference evidence="8 9" key="1">
    <citation type="submission" date="2022-11" db="EMBL/GenBank/DDBJ databases">
        <title>Desulfobotulus tamanensis H1 sp. nov. - anaerobic, alkaliphilic, sulphate reducing bacterium isolated from terrestrial mud volcano.</title>
        <authorList>
            <person name="Frolova A."/>
            <person name="Merkel A.Y."/>
            <person name="Slobodkin A.I."/>
        </authorList>
    </citation>
    <scope>NUCLEOTIDE SEQUENCE [LARGE SCALE GENOMIC DNA]</scope>
    <source>
        <strain evidence="8 9">H1</strain>
    </source>
</reference>
<dbReference type="SUPFAM" id="SSF55874">
    <property type="entry name" value="ATPase domain of HSP90 chaperone/DNA topoisomerase II/histidine kinase"/>
    <property type="match status" value="1"/>
</dbReference>
<dbReference type="Pfam" id="PF00512">
    <property type="entry name" value="HisKA"/>
    <property type="match status" value="1"/>
</dbReference>
<comment type="catalytic activity">
    <reaction evidence="1">
        <text>ATP + protein L-histidine = ADP + protein N-phospho-L-histidine.</text>
        <dbReference type="EC" id="2.7.13.3"/>
    </reaction>
</comment>
<dbReference type="PROSITE" id="PS50109">
    <property type="entry name" value="HIS_KIN"/>
    <property type="match status" value="1"/>
</dbReference>
<evidence type="ECO:0000256" key="5">
    <source>
        <dbReference type="ARBA" id="ARBA00022777"/>
    </source>
</evidence>
<dbReference type="InterPro" id="IPR036890">
    <property type="entry name" value="HATPase_C_sf"/>
</dbReference>
<evidence type="ECO:0000256" key="2">
    <source>
        <dbReference type="ARBA" id="ARBA00012438"/>
    </source>
</evidence>
<dbReference type="EC" id="2.7.13.3" evidence="2"/>
<feature type="domain" description="Histidine kinase" evidence="7">
    <location>
        <begin position="232"/>
        <end position="416"/>
    </location>
</feature>
<comment type="caution">
    <text evidence="8">The sequence shown here is derived from an EMBL/GenBank/DDBJ whole genome shotgun (WGS) entry which is preliminary data.</text>
</comment>
<dbReference type="EMBL" id="JAPFPW010000002">
    <property type="protein sequence ID" value="MCW7753015.1"/>
    <property type="molecule type" value="Genomic_DNA"/>
</dbReference>
<keyword evidence="9" id="KW-1185">Reference proteome</keyword>
<keyword evidence="3" id="KW-0597">Phosphoprotein</keyword>
<dbReference type="InterPro" id="IPR036097">
    <property type="entry name" value="HisK_dim/P_sf"/>
</dbReference>
<dbReference type="InterPro" id="IPR003661">
    <property type="entry name" value="HisK_dim/P_dom"/>
</dbReference>
<evidence type="ECO:0000313" key="9">
    <source>
        <dbReference type="Proteomes" id="UP001209681"/>
    </source>
</evidence>
<keyword evidence="6" id="KW-1133">Transmembrane helix</keyword>
<dbReference type="SUPFAM" id="SSF47384">
    <property type="entry name" value="Homodimeric domain of signal transducing histidine kinase"/>
    <property type="match status" value="1"/>
</dbReference>
<evidence type="ECO:0000256" key="1">
    <source>
        <dbReference type="ARBA" id="ARBA00000085"/>
    </source>
</evidence>
<dbReference type="SMART" id="SM00388">
    <property type="entry name" value="HisKA"/>
    <property type="match status" value="1"/>
</dbReference>
<feature type="transmembrane region" description="Helical" evidence="6">
    <location>
        <begin position="6"/>
        <end position="29"/>
    </location>
</feature>
<evidence type="ECO:0000259" key="7">
    <source>
        <dbReference type="PROSITE" id="PS50109"/>
    </source>
</evidence>
<dbReference type="PANTHER" id="PTHR45436">
    <property type="entry name" value="SENSOR HISTIDINE KINASE YKOH"/>
    <property type="match status" value="1"/>
</dbReference>
<dbReference type="Gene3D" id="1.10.287.130">
    <property type="match status" value="1"/>
</dbReference>
<dbReference type="PANTHER" id="PTHR45436:SF5">
    <property type="entry name" value="SENSOR HISTIDINE KINASE TRCS"/>
    <property type="match status" value="1"/>
</dbReference>
<organism evidence="8 9">
    <name type="scientific">Desulfobotulus pelophilus</name>
    <dbReference type="NCBI Taxonomy" id="2823377"/>
    <lineage>
        <taxon>Bacteria</taxon>
        <taxon>Pseudomonadati</taxon>
        <taxon>Thermodesulfobacteriota</taxon>
        <taxon>Desulfobacteria</taxon>
        <taxon>Desulfobacterales</taxon>
        <taxon>Desulfobacteraceae</taxon>
        <taxon>Desulfobotulus</taxon>
    </lineage>
</organism>
<dbReference type="RefSeq" id="WP_265423872.1">
    <property type="nucleotide sequence ID" value="NZ_JAPFPW010000002.1"/>
</dbReference>
<keyword evidence="4" id="KW-0808">Transferase</keyword>
<protein>
    <recommendedName>
        <fullName evidence="2">histidine kinase</fullName>
        <ecNumber evidence="2">2.7.13.3</ecNumber>
    </recommendedName>
</protein>
<dbReference type="InterPro" id="IPR005467">
    <property type="entry name" value="His_kinase_dom"/>
</dbReference>
<dbReference type="Proteomes" id="UP001209681">
    <property type="component" value="Unassembled WGS sequence"/>
</dbReference>
<name>A0ABT3N6E8_9BACT</name>
<keyword evidence="6" id="KW-0812">Transmembrane</keyword>
<keyword evidence="6" id="KW-0472">Membrane</keyword>
<dbReference type="GO" id="GO:0016301">
    <property type="term" value="F:kinase activity"/>
    <property type="evidence" value="ECO:0007669"/>
    <property type="project" value="UniProtKB-KW"/>
</dbReference>
<evidence type="ECO:0000256" key="4">
    <source>
        <dbReference type="ARBA" id="ARBA00022679"/>
    </source>
</evidence>
<evidence type="ECO:0000256" key="6">
    <source>
        <dbReference type="SAM" id="Phobius"/>
    </source>
</evidence>
<feature type="transmembrane region" description="Helical" evidence="6">
    <location>
        <begin position="149"/>
        <end position="171"/>
    </location>
</feature>
<dbReference type="CDD" id="cd00082">
    <property type="entry name" value="HisKA"/>
    <property type="match status" value="1"/>
</dbReference>
<proteinExistence type="predicted"/>
<keyword evidence="5 8" id="KW-0418">Kinase</keyword>
<dbReference type="InterPro" id="IPR050428">
    <property type="entry name" value="TCS_sensor_his_kinase"/>
</dbReference>
<gene>
    <name evidence="8" type="ORF">OOT00_03335</name>
</gene>
<sequence>MKYQISLKWFVTLSFLTIALILVSGYSLLSMHFFVRGMDNIIAGNMAEVVATYVQITPAENRRQPHRFSGYWIAAEWGGLPENIRHSLTKPEQTGLMVKKRVASRWWEPPDKMHFLMAVDHDGTSYFVVHTATRETVSALVGNKSKKSLHLLAGISMCSLAAIVSIIWVMLRQVERRVGDLGRWARELDEKKLLEAPPDFAYAELNTLAALIRTSLCSVQESLEREYRFLRYSSHELRTPISVIRSNVELLYKRMERGMDTSDSRQRQCLNRIDRASLTMKNLTETLLWLSWEPERELPVKKVDLEMVIRSVLTEILYLLNGKKVDLVIKTEPCRIMLAEIPARIVLANLIRNAFQHTWEGDIRIRQKGAMVWISNCCTPEHGESRDSGFGFGLQLTENLSQRLGWSYTSKVSDGRHSVCLSMDGDRLHRPCRDFPEKKEHAFYP</sequence>
<dbReference type="Gene3D" id="3.30.565.10">
    <property type="entry name" value="Histidine kinase-like ATPase, C-terminal domain"/>
    <property type="match status" value="1"/>
</dbReference>
<accession>A0ABT3N6E8</accession>
<evidence type="ECO:0000313" key="8">
    <source>
        <dbReference type="EMBL" id="MCW7753015.1"/>
    </source>
</evidence>